<dbReference type="EMBL" id="KN824838">
    <property type="protein sequence ID" value="KIL00261.1"/>
    <property type="molecule type" value="Genomic_DNA"/>
</dbReference>
<protein>
    <submittedName>
        <fullName evidence="1">Uncharacterized protein</fullName>
    </submittedName>
</protein>
<sequence length="88" mass="9989">MPANTSIFRKVMSKKSLRPDINCQTGGRSDTETWARFEGSPKLEPICATRSMWRAQATFHNNLQGRSTTEVLGGVLFIYLFIDIYSFP</sequence>
<dbReference type="InParanoid" id="A0A0D0ED01"/>
<evidence type="ECO:0000313" key="1">
    <source>
        <dbReference type="EMBL" id="KIL00261.1"/>
    </source>
</evidence>
<accession>A0A0D0ED01</accession>
<dbReference type="HOGENOM" id="CLU_2469753_0_0_1"/>
<reference evidence="1 2" key="1">
    <citation type="submission" date="2014-04" db="EMBL/GenBank/DDBJ databases">
        <authorList>
            <consortium name="DOE Joint Genome Institute"/>
            <person name="Kuo A."/>
            <person name="Kohler A."/>
            <person name="Jargeat P."/>
            <person name="Nagy L.G."/>
            <person name="Floudas D."/>
            <person name="Copeland A."/>
            <person name="Barry K.W."/>
            <person name="Cichocki N."/>
            <person name="Veneault-Fourrey C."/>
            <person name="LaButti K."/>
            <person name="Lindquist E.A."/>
            <person name="Lipzen A."/>
            <person name="Lundell T."/>
            <person name="Morin E."/>
            <person name="Murat C."/>
            <person name="Sun H."/>
            <person name="Tunlid A."/>
            <person name="Henrissat B."/>
            <person name="Grigoriev I.V."/>
            <person name="Hibbett D.S."/>
            <person name="Martin F."/>
            <person name="Nordberg H.P."/>
            <person name="Cantor M.N."/>
            <person name="Hua S.X."/>
        </authorList>
    </citation>
    <scope>NUCLEOTIDE SEQUENCE [LARGE SCALE GENOMIC DNA]</scope>
    <source>
        <strain evidence="1 2">Ve08.2h10</strain>
    </source>
</reference>
<organism evidence="1 2">
    <name type="scientific">Paxillus rubicundulus Ve08.2h10</name>
    <dbReference type="NCBI Taxonomy" id="930991"/>
    <lineage>
        <taxon>Eukaryota</taxon>
        <taxon>Fungi</taxon>
        <taxon>Dikarya</taxon>
        <taxon>Basidiomycota</taxon>
        <taxon>Agaricomycotina</taxon>
        <taxon>Agaricomycetes</taxon>
        <taxon>Agaricomycetidae</taxon>
        <taxon>Boletales</taxon>
        <taxon>Paxilineae</taxon>
        <taxon>Paxillaceae</taxon>
        <taxon>Paxillus</taxon>
    </lineage>
</organism>
<name>A0A0D0ED01_9AGAM</name>
<evidence type="ECO:0000313" key="2">
    <source>
        <dbReference type="Proteomes" id="UP000054538"/>
    </source>
</evidence>
<gene>
    <name evidence="1" type="ORF">PAXRUDRAFT_302938</name>
</gene>
<proteinExistence type="predicted"/>
<dbReference type="AlphaFoldDB" id="A0A0D0ED01"/>
<dbReference type="Proteomes" id="UP000054538">
    <property type="component" value="Unassembled WGS sequence"/>
</dbReference>
<keyword evidence="2" id="KW-1185">Reference proteome</keyword>
<reference evidence="2" key="2">
    <citation type="submission" date="2015-01" db="EMBL/GenBank/DDBJ databases">
        <title>Evolutionary Origins and Diversification of the Mycorrhizal Mutualists.</title>
        <authorList>
            <consortium name="DOE Joint Genome Institute"/>
            <consortium name="Mycorrhizal Genomics Consortium"/>
            <person name="Kohler A."/>
            <person name="Kuo A."/>
            <person name="Nagy L.G."/>
            <person name="Floudas D."/>
            <person name="Copeland A."/>
            <person name="Barry K.W."/>
            <person name="Cichocki N."/>
            <person name="Veneault-Fourrey C."/>
            <person name="LaButti K."/>
            <person name="Lindquist E.A."/>
            <person name="Lipzen A."/>
            <person name="Lundell T."/>
            <person name="Morin E."/>
            <person name="Murat C."/>
            <person name="Riley R."/>
            <person name="Ohm R."/>
            <person name="Sun H."/>
            <person name="Tunlid A."/>
            <person name="Henrissat B."/>
            <person name="Grigoriev I.V."/>
            <person name="Hibbett D.S."/>
            <person name="Martin F."/>
        </authorList>
    </citation>
    <scope>NUCLEOTIDE SEQUENCE [LARGE SCALE GENOMIC DNA]</scope>
    <source>
        <strain evidence="2">Ve08.2h10</strain>
    </source>
</reference>